<keyword evidence="7 12" id="KW-0274">FAD</keyword>
<dbReference type="GO" id="GO:0055088">
    <property type="term" value="P:lipid homeostasis"/>
    <property type="evidence" value="ECO:0007669"/>
    <property type="project" value="TreeGrafter"/>
</dbReference>
<name>A0A4Q9PHK5_9APHY</name>
<dbReference type="FunFam" id="1.20.140.10:FF:000015">
    <property type="entry name" value="Acyl-coenzyme A oxidase"/>
    <property type="match status" value="1"/>
</dbReference>
<evidence type="ECO:0000256" key="4">
    <source>
        <dbReference type="ARBA" id="ARBA00004846"/>
    </source>
</evidence>
<dbReference type="GO" id="GO:0071949">
    <property type="term" value="F:FAD binding"/>
    <property type="evidence" value="ECO:0007669"/>
    <property type="project" value="InterPro"/>
</dbReference>
<dbReference type="InterPro" id="IPR036250">
    <property type="entry name" value="AcylCo_DH-like_C"/>
</dbReference>
<evidence type="ECO:0000313" key="18">
    <source>
        <dbReference type="EMBL" id="TBU52416.1"/>
    </source>
</evidence>
<evidence type="ECO:0000313" key="19">
    <source>
        <dbReference type="Proteomes" id="UP000292082"/>
    </source>
</evidence>
<evidence type="ECO:0000256" key="6">
    <source>
        <dbReference type="ARBA" id="ARBA00022630"/>
    </source>
</evidence>
<comment type="pathway">
    <text evidence="4">Lipid metabolism; peroxisomal fatty acid beta-oxidation.</text>
</comment>
<protein>
    <recommendedName>
        <fullName evidence="12">Acyl-coenzyme A oxidase</fullName>
    </recommendedName>
</protein>
<dbReference type="InterPro" id="IPR037069">
    <property type="entry name" value="AcylCoA_DH/ox_N_sf"/>
</dbReference>
<keyword evidence="6 12" id="KW-0285">Flavoprotein</keyword>
<evidence type="ECO:0000259" key="17">
    <source>
        <dbReference type="Pfam" id="PF22924"/>
    </source>
</evidence>
<dbReference type="SUPFAM" id="SSF56645">
    <property type="entry name" value="Acyl-CoA dehydrogenase NM domain-like"/>
    <property type="match status" value="1"/>
</dbReference>
<dbReference type="Gene3D" id="1.20.140.10">
    <property type="entry name" value="Butyryl-CoA Dehydrogenase, subunit A, domain 3"/>
    <property type="match status" value="2"/>
</dbReference>
<feature type="domain" description="Acyl-CoA oxidase C-terminal" evidence="15">
    <location>
        <begin position="494"/>
        <end position="661"/>
    </location>
</feature>
<evidence type="ECO:0000256" key="2">
    <source>
        <dbReference type="ARBA" id="ARBA00001974"/>
    </source>
</evidence>
<comment type="subcellular location">
    <subcellularLocation>
        <location evidence="3">Peroxisome</location>
    </subcellularLocation>
</comment>
<evidence type="ECO:0000256" key="11">
    <source>
        <dbReference type="ARBA" id="ARBA00023140"/>
    </source>
</evidence>
<dbReference type="Proteomes" id="UP000292082">
    <property type="component" value="Unassembled WGS sequence"/>
</dbReference>
<evidence type="ECO:0000256" key="1">
    <source>
        <dbReference type="ARBA" id="ARBA00001201"/>
    </source>
</evidence>
<dbReference type="GO" id="GO:0005777">
    <property type="term" value="C:peroxisome"/>
    <property type="evidence" value="ECO:0007669"/>
    <property type="project" value="UniProtKB-SubCell"/>
</dbReference>
<dbReference type="GO" id="GO:0033540">
    <property type="term" value="P:fatty acid beta-oxidation using acyl-CoA oxidase"/>
    <property type="evidence" value="ECO:0007669"/>
    <property type="project" value="TreeGrafter"/>
</dbReference>
<dbReference type="Gene3D" id="1.10.540.10">
    <property type="entry name" value="Acyl-CoA dehydrogenase/oxidase, N-terminal domain"/>
    <property type="match status" value="1"/>
</dbReference>
<feature type="domain" description="Acyl-coenzyme A oxidase N-terminal" evidence="16">
    <location>
        <begin position="20"/>
        <end position="118"/>
    </location>
</feature>
<keyword evidence="19" id="KW-1185">Reference proteome</keyword>
<dbReference type="InterPro" id="IPR055060">
    <property type="entry name" value="ACOX_C_alpha1"/>
</dbReference>
<evidence type="ECO:0000256" key="14">
    <source>
        <dbReference type="PIRSR" id="PIRSR000168-2"/>
    </source>
</evidence>
<keyword evidence="10" id="KW-0443">Lipid metabolism</keyword>
<dbReference type="GO" id="GO:0003997">
    <property type="term" value="F:acyl-CoA oxidase activity"/>
    <property type="evidence" value="ECO:0007669"/>
    <property type="project" value="UniProtKB-EC"/>
</dbReference>
<dbReference type="PANTHER" id="PTHR10909">
    <property type="entry name" value="ELECTRON TRANSPORT OXIDOREDUCTASE"/>
    <property type="match status" value="1"/>
</dbReference>
<evidence type="ECO:0000259" key="16">
    <source>
        <dbReference type="Pfam" id="PF14749"/>
    </source>
</evidence>
<evidence type="ECO:0000256" key="7">
    <source>
        <dbReference type="ARBA" id="ARBA00022827"/>
    </source>
</evidence>
<dbReference type="EMBL" id="ML145251">
    <property type="protein sequence ID" value="TBU52416.1"/>
    <property type="molecule type" value="Genomic_DNA"/>
</dbReference>
<dbReference type="InterPro" id="IPR012258">
    <property type="entry name" value="Acyl-CoA_oxidase"/>
</dbReference>
<evidence type="ECO:0000256" key="9">
    <source>
        <dbReference type="ARBA" id="ARBA00023002"/>
    </source>
</evidence>
<organism evidence="18 19">
    <name type="scientific">Dichomitus squalens</name>
    <dbReference type="NCBI Taxonomy" id="114155"/>
    <lineage>
        <taxon>Eukaryota</taxon>
        <taxon>Fungi</taxon>
        <taxon>Dikarya</taxon>
        <taxon>Basidiomycota</taxon>
        <taxon>Agaricomycotina</taxon>
        <taxon>Agaricomycetes</taxon>
        <taxon>Polyporales</taxon>
        <taxon>Polyporaceae</taxon>
        <taxon>Dichomitus</taxon>
    </lineage>
</organism>
<proteinExistence type="inferred from homology"/>
<dbReference type="AlphaFoldDB" id="A0A4Q9PHK5"/>
<evidence type="ECO:0000256" key="12">
    <source>
        <dbReference type="PIRNR" id="PIRNR000168"/>
    </source>
</evidence>
<accession>A0A4Q9PHK5</accession>
<keyword evidence="8" id="KW-0276">Fatty acid metabolism</keyword>
<dbReference type="GO" id="GO:0005504">
    <property type="term" value="F:fatty acid binding"/>
    <property type="evidence" value="ECO:0007669"/>
    <property type="project" value="TreeGrafter"/>
</dbReference>
<feature type="active site" description="Proton acceptor" evidence="13">
    <location>
        <position position="425"/>
    </location>
</feature>
<feature type="binding site" evidence="14">
    <location>
        <position position="179"/>
    </location>
    <ligand>
        <name>FAD</name>
        <dbReference type="ChEBI" id="CHEBI:57692"/>
    </ligand>
</feature>
<evidence type="ECO:0000256" key="3">
    <source>
        <dbReference type="ARBA" id="ARBA00004275"/>
    </source>
</evidence>
<sequence>MTSSRNQEDMKLARGQSSVDTEKLHIFLWGEREWQARQRIESILAKDPVFDRSRRPFLTRTELYHRALAMTNRLHELQEQHKWSAEDANLAFRILDEPLPIQLHMAAFEPVIRSQGGPTLNAQYGALIAHRGILGSYLQTELGHGTNVAALETTATYLPATREFELHSPTLTASKWWIGALGRTATHGVVQARLILPSGADAGPHLFFVQLRSLEDHRTLPGITIGDIGPKAMGGYAAVDNGFARFDRVRIPKEQMLSAFAGVTDEGEYVKPPHAKLSYGGMLYIRSSMVSSGGWTIAKAATIAIRYATVRRQGNKGKDGLERQVITYPSVYHRLLPILAHAYVFIALGRNLTASFAALLARLSAGDTALLPEMHATTAGLKVLVSSTAIGDLETARRALGGHGFSAFAGVGRLYADYVPAATYEGDNFVLDQQVVRAALKAHDALTRGAGALTPSAAYLRLLVAQDAEAQAEAEAEAEAKGGWGDPRTAVELLERRAAHMVQERARHARDPDASMDQRVSRAVTDAFVAVQVSEIVRGLEGDVGEKDAAVLRKLYTLHLLTAVESGLVDILSFGLLGEAGPGGDPSRSLRVAIKGLCEELLPEAIRLSDGFGFSDWELDSALGVYDGNVYETLYKAAQSEPLNKSEISAGYELHIRPMLERGQRLAGAKL</sequence>
<dbReference type="Pfam" id="PF01756">
    <property type="entry name" value="ACOX"/>
    <property type="match status" value="1"/>
</dbReference>
<dbReference type="InterPro" id="IPR046373">
    <property type="entry name" value="Acyl-CoA_Oxase/DH_mid-dom_sf"/>
</dbReference>
<dbReference type="Pfam" id="PF22924">
    <property type="entry name" value="ACOX_C_alpha1"/>
    <property type="match status" value="1"/>
</dbReference>
<keyword evidence="11" id="KW-0576">Peroxisome</keyword>
<dbReference type="Pfam" id="PF14749">
    <property type="entry name" value="Acyl-CoA_ox_N"/>
    <property type="match status" value="1"/>
</dbReference>
<comment type="catalytic activity">
    <reaction evidence="1">
        <text>a 2,3-saturated acyl-CoA + O2 = a (2E)-enoyl-CoA + H2O2</text>
        <dbReference type="Rhea" id="RHEA:38959"/>
        <dbReference type="ChEBI" id="CHEBI:15379"/>
        <dbReference type="ChEBI" id="CHEBI:16240"/>
        <dbReference type="ChEBI" id="CHEBI:58856"/>
        <dbReference type="ChEBI" id="CHEBI:65111"/>
        <dbReference type="EC" id="1.3.3.6"/>
    </reaction>
</comment>
<dbReference type="PANTHER" id="PTHR10909:SF250">
    <property type="entry name" value="PEROXISOMAL ACYL-COENZYME A OXIDASE 1"/>
    <property type="match status" value="1"/>
</dbReference>
<dbReference type="PIRSF" id="PIRSF000168">
    <property type="entry name" value="Acyl-CoA_oxidase"/>
    <property type="match status" value="1"/>
</dbReference>
<gene>
    <name evidence="18" type="ORF">BD310DRAFT_962621</name>
</gene>
<dbReference type="InterPro" id="IPR002655">
    <property type="entry name" value="Acyl-CoA_oxidase_C"/>
</dbReference>
<evidence type="ECO:0000256" key="8">
    <source>
        <dbReference type="ARBA" id="ARBA00022832"/>
    </source>
</evidence>
<evidence type="ECO:0000256" key="13">
    <source>
        <dbReference type="PIRSR" id="PIRSR000168-1"/>
    </source>
</evidence>
<evidence type="ECO:0000256" key="5">
    <source>
        <dbReference type="ARBA" id="ARBA00006288"/>
    </source>
</evidence>
<dbReference type="STRING" id="114155.A0A4Q9PHK5"/>
<evidence type="ECO:0000259" key="15">
    <source>
        <dbReference type="Pfam" id="PF01756"/>
    </source>
</evidence>
<dbReference type="SUPFAM" id="SSF47203">
    <property type="entry name" value="Acyl-CoA dehydrogenase C-terminal domain-like"/>
    <property type="match status" value="2"/>
</dbReference>
<feature type="binding site" evidence="14">
    <location>
        <position position="140"/>
    </location>
    <ligand>
        <name>FAD</name>
        <dbReference type="ChEBI" id="CHEBI:57692"/>
    </ligand>
</feature>
<dbReference type="Gene3D" id="2.40.110.10">
    <property type="entry name" value="Butyryl-CoA Dehydrogenase, subunit A, domain 2"/>
    <property type="match status" value="1"/>
</dbReference>
<dbReference type="InterPro" id="IPR029320">
    <property type="entry name" value="Acyl-CoA_ox_N"/>
</dbReference>
<reference evidence="18 19" key="1">
    <citation type="submission" date="2019-01" db="EMBL/GenBank/DDBJ databases">
        <title>Draft genome sequences of three monokaryotic isolates of the white-rot basidiomycete fungus Dichomitus squalens.</title>
        <authorList>
            <consortium name="DOE Joint Genome Institute"/>
            <person name="Lopez S.C."/>
            <person name="Andreopoulos B."/>
            <person name="Pangilinan J."/>
            <person name="Lipzen A."/>
            <person name="Riley R."/>
            <person name="Ahrendt S."/>
            <person name="Ng V."/>
            <person name="Barry K."/>
            <person name="Daum C."/>
            <person name="Grigoriev I.V."/>
            <person name="Hilden K.S."/>
            <person name="Makela M.R."/>
            <person name="de Vries R.P."/>
        </authorList>
    </citation>
    <scope>NUCLEOTIDE SEQUENCE [LARGE SCALE GENOMIC DNA]</scope>
    <source>
        <strain evidence="18 19">CBS 464.89</strain>
    </source>
</reference>
<comment type="cofactor">
    <cofactor evidence="2">
        <name>FAD</name>
        <dbReference type="ChEBI" id="CHEBI:57692"/>
    </cofactor>
</comment>
<keyword evidence="9" id="KW-0560">Oxidoreductase</keyword>
<comment type="similarity">
    <text evidence="5 12">Belongs to the acyl-CoA oxidase family.</text>
</comment>
<dbReference type="FunFam" id="2.40.110.10:FF:000003">
    <property type="entry name" value="Acyl-coenzyme A oxidase"/>
    <property type="match status" value="1"/>
</dbReference>
<evidence type="ECO:0000256" key="10">
    <source>
        <dbReference type="ARBA" id="ARBA00023098"/>
    </source>
</evidence>
<dbReference type="InterPro" id="IPR009100">
    <property type="entry name" value="AcylCoA_DH/oxidase_NM_dom_sf"/>
</dbReference>
<feature type="domain" description="Acyl-CoA oxidase C-alpha1" evidence="17">
    <location>
        <begin position="279"/>
        <end position="439"/>
    </location>
</feature>